<reference evidence="2 3" key="1">
    <citation type="journal article" date="2021" name="Nat. Commun.">
        <title>Genetic determinants of endophytism in the Arabidopsis root mycobiome.</title>
        <authorList>
            <person name="Mesny F."/>
            <person name="Miyauchi S."/>
            <person name="Thiergart T."/>
            <person name="Pickel B."/>
            <person name="Atanasova L."/>
            <person name="Karlsson M."/>
            <person name="Huettel B."/>
            <person name="Barry K.W."/>
            <person name="Haridas S."/>
            <person name="Chen C."/>
            <person name="Bauer D."/>
            <person name="Andreopoulos W."/>
            <person name="Pangilinan J."/>
            <person name="LaButti K."/>
            <person name="Riley R."/>
            <person name="Lipzen A."/>
            <person name="Clum A."/>
            <person name="Drula E."/>
            <person name="Henrissat B."/>
            <person name="Kohler A."/>
            <person name="Grigoriev I.V."/>
            <person name="Martin F.M."/>
            <person name="Hacquard S."/>
        </authorList>
    </citation>
    <scope>NUCLEOTIDE SEQUENCE [LARGE SCALE GENOMIC DNA]</scope>
    <source>
        <strain evidence="2 3">MPI-CAGE-CH-0241</strain>
    </source>
</reference>
<accession>A0A9P8W878</accession>
<evidence type="ECO:0000256" key="1">
    <source>
        <dbReference type="ARBA" id="ARBA00023242"/>
    </source>
</evidence>
<evidence type="ECO:0008006" key="4">
    <source>
        <dbReference type="Google" id="ProtNLM"/>
    </source>
</evidence>
<dbReference type="Proteomes" id="UP000777438">
    <property type="component" value="Unassembled WGS sequence"/>
</dbReference>
<sequence length="398" mass="46713">MSHLKYFINTFLSACAPRPRGMSCFRLLPFPTMPRKKVVRRFYAHFPPAPPDLLESLETASVKIEGEDEPEDALPEPHPLLQLTADLVEKRYARLRAKQDEYEAYLDSIAPELEDVFWEAYNKAKSSHHEAIREEFAAQRIEELQRRFKRSRDRDKPLESRSNEELQAEIEHAIAREQKGGIYQRKNENETWQEWQDRLDRLFAYVDNIGFILYVRQRETKVAYVEGFPRNVLAVHPKFMPAERARKLGINKCLQCRAKRLRCSHDVESKYVDKSEAGCSRCRRSGEKCIVKRKWDDEDCPSVYVFAWKGDAEGDGGGEELQAMVKHLWTLRTRDYRITPIKVWHHNDQPENRMNPDYEELKWKHVLKGKPTKWRFLDSGTRAVVAVKKPDDQALAVK</sequence>
<dbReference type="AlphaFoldDB" id="A0A9P8W878"/>
<dbReference type="CDD" id="cd00067">
    <property type="entry name" value="GAL4"/>
    <property type="match status" value="1"/>
</dbReference>
<dbReference type="InterPro" id="IPR001138">
    <property type="entry name" value="Zn2Cys6_DnaBD"/>
</dbReference>
<evidence type="ECO:0000313" key="3">
    <source>
        <dbReference type="Proteomes" id="UP000777438"/>
    </source>
</evidence>
<protein>
    <recommendedName>
        <fullName evidence="4">Zn(2)-C6 fungal-type domain-containing protein</fullName>
    </recommendedName>
</protein>
<comment type="caution">
    <text evidence="2">The sequence shown here is derived from an EMBL/GenBank/DDBJ whole genome shotgun (WGS) entry which is preliminary data.</text>
</comment>
<dbReference type="OrthoDB" id="5093197at2759"/>
<evidence type="ECO:0000313" key="2">
    <source>
        <dbReference type="EMBL" id="KAH6890489.1"/>
    </source>
</evidence>
<proteinExistence type="predicted"/>
<dbReference type="GO" id="GO:0000981">
    <property type="term" value="F:DNA-binding transcription factor activity, RNA polymerase II-specific"/>
    <property type="evidence" value="ECO:0007669"/>
    <property type="project" value="InterPro"/>
</dbReference>
<dbReference type="SUPFAM" id="SSF57701">
    <property type="entry name" value="Zn2/Cys6 DNA-binding domain"/>
    <property type="match status" value="1"/>
</dbReference>
<dbReference type="GO" id="GO:0008270">
    <property type="term" value="F:zinc ion binding"/>
    <property type="evidence" value="ECO:0007669"/>
    <property type="project" value="InterPro"/>
</dbReference>
<keyword evidence="3" id="KW-1185">Reference proteome</keyword>
<organism evidence="2 3">
    <name type="scientific">Thelonectria olida</name>
    <dbReference type="NCBI Taxonomy" id="1576542"/>
    <lineage>
        <taxon>Eukaryota</taxon>
        <taxon>Fungi</taxon>
        <taxon>Dikarya</taxon>
        <taxon>Ascomycota</taxon>
        <taxon>Pezizomycotina</taxon>
        <taxon>Sordariomycetes</taxon>
        <taxon>Hypocreomycetidae</taxon>
        <taxon>Hypocreales</taxon>
        <taxon>Nectriaceae</taxon>
        <taxon>Thelonectria</taxon>
    </lineage>
</organism>
<name>A0A9P8W878_9HYPO</name>
<dbReference type="InterPro" id="IPR036864">
    <property type="entry name" value="Zn2-C6_fun-type_DNA-bd_sf"/>
</dbReference>
<gene>
    <name evidence="2" type="ORF">B0T10DRAFT_486012</name>
</gene>
<dbReference type="EMBL" id="JAGPYM010000009">
    <property type="protein sequence ID" value="KAH6890489.1"/>
    <property type="molecule type" value="Genomic_DNA"/>
</dbReference>
<keyword evidence="1" id="KW-0539">Nucleus</keyword>